<evidence type="ECO:0000259" key="2">
    <source>
        <dbReference type="Pfam" id="PF00535"/>
    </source>
</evidence>
<dbReference type="PANTHER" id="PTHR22916:SF3">
    <property type="entry name" value="UDP-GLCNAC:BETAGAL BETA-1,3-N-ACETYLGLUCOSAMINYLTRANSFERASE-LIKE PROTEIN 1"/>
    <property type="match status" value="1"/>
</dbReference>
<organism evidence="3 4">
    <name type="scientific">Mycetocola reblochoni REB411</name>
    <dbReference type="NCBI Taxonomy" id="1255698"/>
    <lineage>
        <taxon>Bacteria</taxon>
        <taxon>Bacillati</taxon>
        <taxon>Actinomycetota</taxon>
        <taxon>Actinomycetes</taxon>
        <taxon>Micrococcales</taxon>
        <taxon>Microbacteriaceae</taxon>
        <taxon>Mycetocola</taxon>
    </lineage>
</organism>
<proteinExistence type="predicted"/>
<reference evidence="4" key="1">
    <citation type="submission" date="2017-02" db="EMBL/GenBank/DDBJ databases">
        <authorList>
            <person name="Dridi B."/>
        </authorList>
    </citation>
    <scope>NUCLEOTIDE SEQUENCE [LARGE SCALE GENOMIC DNA]</scope>
    <source>
        <strain evidence="4">EB411</strain>
    </source>
</reference>
<dbReference type="Proteomes" id="UP000196778">
    <property type="component" value="Unassembled WGS sequence"/>
</dbReference>
<gene>
    <name evidence="3" type="ORF">FM119_10660</name>
</gene>
<dbReference type="Gene3D" id="3.90.550.10">
    <property type="entry name" value="Spore Coat Polysaccharide Biosynthesis Protein SpsA, Chain A"/>
    <property type="match status" value="1"/>
</dbReference>
<feature type="compositionally biased region" description="Basic residues" evidence="1">
    <location>
        <begin position="317"/>
        <end position="329"/>
    </location>
</feature>
<feature type="domain" description="Glycosyltransferase 2-like" evidence="2">
    <location>
        <begin position="21"/>
        <end position="164"/>
    </location>
</feature>
<dbReference type="Pfam" id="PF00535">
    <property type="entry name" value="Glycos_transf_2"/>
    <property type="match status" value="1"/>
</dbReference>
<evidence type="ECO:0000313" key="4">
    <source>
        <dbReference type="Proteomes" id="UP000196778"/>
    </source>
</evidence>
<sequence>MNPEQTTDESARADPAPILVSVVIPVFNPGPHMADLIASLRRQSIGLDRMEAIFVDDGSTDGSGEELERLAEQEDWVTVVRQPNSGWPGKPRNVGMDLARGEFVMFSDQDDWLGDEALERMRDYGVANGADVIVGKMVGIRRTVPKKLFEKDIPYASVSNTLLADSMTPHKMFRASFLAATGLRFAEGKRRLEDHLFVTEAYLRARNVSVLSSYDCYFHISRDDGGERGVPALRRPRLLHQPPRGDGRPRHLSAPWSRPRRLHEPLGQGRDPRAAPRHPPGQARRRGTNRARHRGSADSARARPRHRGRPSLEPGRPVRRRHPPTRHRSGGVVTANARVEPGP</sequence>
<dbReference type="SUPFAM" id="SSF53448">
    <property type="entry name" value="Nucleotide-diphospho-sugar transferases"/>
    <property type="match status" value="1"/>
</dbReference>
<accession>A0A1R4K0W7</accession>
<dbReference type="CDD" id="cd00761">
    <property type="entry name" value="Glyco_tranf_GTA_type"/>
    <property type="match status" value="1"/>
</dbReference>
<dbReference type="InterPro" id="IPR001173">
    <property type="entry name" value="Glyco_trans_2-like"/>
</dbReference>
<dbReference type="GO" id="GO:0016758">
    <property type="term" value="F:hexosyltransferase activity"/>
    <property type="evidence" value="ECO:0007669"/>
    <property type="project" value="UniProtKB-ARBA"/>
</dbReference>
<feature type="region of interest" description="Disordered" evidence="1">
    <location>
        <begin position="225"/>
        <end position="343"/>
    </location>
</feature>
<dbReference type="PANTHER" id="PTHR22916">
    <property type="entry name" value="GLYCOSYLTRANSFERASE"/>
    <property type="match status" value="1"/>
</dbReference>
<dbReference type="AlphaFoldDB" id="A0A1R4K0W7"/>
<dbReference type="InterPro" id="IPR029044">
    <property type="entry name" value="Nucleotide-diphossugar_trans"/>
</dbReference>
<name>A0A1R4K0W7_9MICO</name>
<evidence type="ECO:0000256" key="1">
    <source>
        <dbReference type="SAM" id="MobiDB-lite"/>
    </source>
</evidence>
<protein>
    <recommendedName>
        <fullName evidence="2">Glycosyltransferase 2-like domain-containing protein</fullName>
    </recommendedName>
</protein>
<keyword evidence="4" id="KW-1185">Reference proteome</keyword>
<dbReference type="EMBL" id="FUKR01000058">
    <property type="protein sequence ID" value="SJN37862.1"/>
    <property type="molecule type" value="Genomic_DNA"/>
</dbReference>
<evidence type="ECO:0000313" key="3">
    <source>
        <dbReference type="EMBL" id="SJN37862.1"/>
    </source>
</evidence>
<feature type="compositionally biased region" description="Basic residues" evidence="1">
    <location>
        <begin position="283"/>
        <end position="294"/>
    </location>
</feature>